<gene>
    <name evidence="2" type="ORF">NMU03_10965</name>
</gene>
<evidence type="ECO:0000313" key="2">
    <source>
        <dbReference type="EMBL" id="UTY38200.1"/>
    </source>
</evidence>
<organism evidence="2 3">
    <name type="scientific">Allocoprobacillus halotolerans</name>
    <dbReference type="NCBI Taxonomy" id="2944914"/>
    <lineage>
        <taxon>Bacteria</taxon>
        <taxon>Bacillati</taxon>
        <taxon>Bacillota</taxon>
        <taxon>Erysipelotrichia</taxon>
        <taxon>Erysipelotrichales</taxon>
        <taxon>Erysipelotrichaceae</taxon>
        <taxon>Allocoprobacillus</taxon>
    </lineage>
</organism>
<keyword evidence="1" id="KW-1133">Transmembrane helix</keyword>
<name>A0ABY5HZP9_9FIRM</name>
<feature type="transmembrane region" description="Helical" evidence="1">
    <location>
        <begin position="45"/>
        <end position="67"/>
    </location>
</feature>
<keyword evidence="3" id="KW-1185">Reference proteome</keyword>
<evidence type="ECO:0000256" key="1">
    <source>
        <dbReference type="SAM" id="Phobius"/>
    </source>
</evidence>
<keyword evidence="1" id="KW-0472">Membrane</keyword>
<keyword evidence="1" id="KW-0812">Transmembrane</keyword>
<evidence type="ECO:0000313" key="3">
    <source>
        <dbReference type="Proteomes" id="UP001060112"/>
    </source>
</evidence>
<dbReference type="Proteomes" id="UP001060112">
    <property type="component" value="Chromosome"/>
</dbReference>
<protein>
    <submittedName>
        <fullName evidence="2">Uncharacterized protein</fullName>
    </submittedName>
</protein>
<dbReference type="RefSeq" id="WP_290138385.1">
    <property type="nucleotide sequence ID" value="NZ_CP101620.1"/>
</dbReference>
<dbReference type="EMBL" id="CP101620">
    <property type="protein sequence ID" value="UTY38200.1"/>
    <property type="molecule type" value="Genomic_DNA"/>
</dbReference>
<accession>A0ABY5HZP9</accession>
<proteinExistence type="predicted"/>
<sequence length="92" mass="10502">MTCKISRVLKICAYIFLIGSILRQGYSIAASTSYLNTGQLMGVESMLMMLWSCFISFLLSFVIYGFGEIVEYYELNKTKRTDVLTNMNNDVK</sequence>
<reference evidence="2" key="1">
    <citation type="submission" date="2022-07" db="EMBL/GenBank/DDBJ databases">
        <title>Faecal culturing of patients with breast cancer.</title>
        <authorList>
            <person name="Teng N.M.Y."/>
            <person name="Kiu R."/>
            <person name="Evans R."/>
            <person name="Baker D.J."/>
            <person name="Zenner C."/>
            <person name="Robinson S.D."/>
            <person name="Hall L.J."/>
        </authorList>
    </citation>
    <scope>NUCLEOTIDE SEQUENCE</scope>
    <source>
        <strain evidence="2">LH1062</strain>
    </source>
</reference>